<dbReference type="InterPro" id="IPR015943">
    <property type="entry name" value="WD40/YVTN_repeat-like_dom_sf"/>
</dbReference>
<dbReference type="PROSITE" id="PS50082">
    <property type="entry name" value="WD_REPEATS_2"/>
    <property type="match status" value="2"/>
</dbReference>
<dbReference type="GO" id="GO:0031491">
    <property type="term" value="F:nucleosome binding"/>
    <property type="evidence" value="ECO:0007669"/>
    <property type="project" value="TreeGrafter"/>
</dbReference>
<keyword evidence="2" id="KW-0804">Transcription</keyword>
<keyword evidence="1 2" id="KW-0853">WD repeat</keyword>
<feature type="repeat" description="WD" evidence="1">
    <location>
        <begin position="175"/>
        <end position="214"/>
    </location>
</feature>
<dbReference type="GO" id="GO:0000417">
    <property type="term" value="C:HIR complex"/>
    <property type="evidence" value="ECO:0007669"/>
    <property type="project" value="TreeGrafter"/>
</dbReference>
<proteinExistence type="inferred from homology"/>
<dbReference type="InterPro" id="IPR001680">
    <property type="entry name" value="WD40_rpt"/>
</dbReference>
<feature type="compositionally biased region" description="Basic and acidic residues" evidence="4">
    <location>
        <begin position="414"/>
        <end position="431"/>
    </location>
</feature>
<keyword evidence="2" id="KW-0156">Chromatin regulator</keyword>
<comment type="similarity">
    <text evidence="2">Belongs to the WD repeat HIR1 family.</text>
</comment>
<dbReference type="SUPFAM" id="SSF50978">
    <property type="entry name" value="WD40 repeat-like"/>
    <property type="match status" value="2"/>
</dbReference>
<dbReference type="GO" id="GO:0000785">
    <property type="term" value="C:chromatin"/>
    <property type="evidence" value="ECO:0007669"/>
    <property type="project" value="TreeGrafter"/>
</dbReference>
<feature type="repeat" description="WD" evidence="1">
    <location>
        <begin position="52"/>
        <end position="80"/>
    </location>
</feature>
<dbReference type="AlphaFoldDB" id="A0A4V2JX55"/>
<dbReference type="EMBL" id="PITK01001709">
    <property type="protein sequence ID" value="TBU10512.1"/>
    <property type="molecule type" value="Genomic_DNA"/>
</dbReference>
<gene>
    <name evidence="5" type="ORF">CWI38_1709p0020</name>
</gene>
<keyword evidence="2" id="KW-0539">Nucleus</keyword>
<dbReference type="GO" id="GO:0005634">
    <property type="term" value="C:nucleus"/>
    <property type="evidence" value="ECO:0007669"/>
    <property type="project" value="UniProtKB-SubCell"/>
</dbReference>
<feature type="region of interest" description="Disordered" evidence="4">
    <location>
        <begin position="408"/>
        <end position="431"/>
    </location>
</feature>
<dbReference type="SMART" id="SM00320">
    <property type="entry name" value="WD40"/>
    <property type="match status" value="5"/>
</dbReference>
<dbReference type="STRING" id="1176355.A0A4V2JX55"/>
<dbReference type="PANTHER" id="PTHR13831">
    <property type="entry name" value="MEMBER OF THE HIR1 FAMILY OF WD-REPEAT PROTEINS"/>
    <property type="match status" value="1"/>
</dbReference>
<evidence type="ECO:0000313" key="6">
    <source>
        <dbReference type="Proteomes" id="UP000292282"/>
    </source>
</evidence>
<accession>A0A4V2JX55</accession>
<comment type="subcellular location">
    <subcellularLocation>
        <location evidence="2">Nucleus</location>
    </subcellularLocation>
</comment>
<organism evidence="5 6">
    <name type="scientific">Hamiltosporidium tvaerminnensis</name>
    <dbReference type="NCBI Taxonomy" id="1176355"/>
    <lineage>
        <taxon>Eukaryota</taxon>
        <taxon>Fungi</taxon>
        <taxon>Fungi incertae sedis</taxon>
        <taxon>Microsporidia</taxon>
        <taxon>Dubosqiidae</taxon>
        <taxon>Hamiltosporidium</taxon>
    </lineage>
</organism>
<keyword evidence="2" id="KW-0677">Repeat</keyword>
<dbReference type="OrthoDB" id="2192933at2759"/>
<evidence type="ECO:0000313" key="5">
    <source>
        <dbReference type="EMBL" id="TBU10512.1"/>
    </source>
</evidence>
<reference evidence="5 6" key="1">
    <citation type="submission" date="2017-12" db="EMBL/GenBank/DDBJ databases">
        <authorList>
            <person name="Pombert J.-F."/>
            <person name="Haag K.L."/>
            <person name="Ebert D."/>
        </authorList>
    </citation>
    <scope>NUCLEOTIDE SEQUENCE [LARGE SCALE GENOMIC DNA]</scope>
    <source>
        <strain evidence="5">IL-G-3</strain>
    </source>
</reference>
<name>A0A4V2JX55_9MICR</name>
<dbReference type="Proteomes" id="UP000292282">
    <property type="component" value="Unassembled WGS sequence"/>
</dbReference>
<comment type="caution">
    <text evidence="5">The sequence shown here is derived from an EMBL/GenBank/DDBJ whole genome shotgun (WGS) entry which is preliminary data.</text>
</comment>
<dbReference type="GO" id="GO:0006338">
    <property type="term" value="P:chromatin remodeling"/>
    <property type="evidence" value="ECO:0007669"/>
    <property type="project" value="TreeGrafter"/>
</dbReference>
<comment type="function">
    <text evidence="2">Required for replication-independent chromatin assembly and for the periodic repression of histone gene transcription during the cell cycle.</text>
</comment>
<evidence type="ECO:0000256" key="4">
    <source>
        <dbReference type="SAM" id="MobiDB-lite"/>
    </source>
</evidence>
<evidence type="ECO:0000256" key="1">
    <source>
        <dbReference type="PROSITE-ProRule" id="PRU00221"/>
    </source>
</evidence>
<dbReference type="InterPro" id="IPR031120">
    <property type="entry name" value="HIR1-like"/>
</dbReference>
<feature type="compositionally biased region" description="Basic and acidic residues" evidence="4">
    <location>
        <begin position="120"/>
        <end position="131"/>
    </location>
</feature>
<dbReference type="VEuPathDB" id="MicrosporidiaDB:CWI38_1709p0020"/>
<dbReference type="Gene3D" id="2.130.10.10">
    <property type="entry name" value="YVTN repeat-like/Quinoprotein amine dehydrogenase"/>
    <property type="match status" value="3"/>
</dbReference>
<sequence length="1100" mass="127038">MIISNKIICHIYNNKPLSIFSVATNIRRITVTSSLNGEIKIWNKDFSKSVSIVNHSGSVLCVRFSYDNKYLVTSGDDNYVCVMREESRSEVGDSNKECNSISKVGCKLDNRVGSNVESNIDTKDNTNKDTDNDTNNYANKDTNNHTDNRAEHHTHNHANIHTNNNLNSYKLFKKFKHHSSDVNSLEFSNDFLFTGGCDLKVNIYKLGNFNLIYSIKVKHPIKGITVDRNSKYFLIQNENKLIIYKILNNVRNDIGNDVRNDIGNNIGNDRRNTTKNNVGNIKGNITKNLKIVVFKTIEDIFYGTVIESFFCRMSFSPDCKYVGVGLCFNNKCDSVEVLGVGKFNSEFSFIGHVAPIEVVCFNPYVYKAMKGQITLGNRDCGEIEEGSKSVKREISFDESVKGQIEVSKSNEQINEDKDQIEEDKNVKEQIEVSKSNEQINEAKRQINGNKNIKEQRNEDNGQIDEAKRHINENKNIKEQRNEDNGQIDDSFPYYVVAVASQDKSISLWNSLNEKPFVLLKNVSHQPVLDMCWSSDGNVLYFVSYDGYLRRIEFKENELGEKICKESVEETIPYEIGRYSDNIDGDIDKKEESIGIKKEESNGFKKEIKKVKIKEIKNEIDNEIKNQTKNEIIKGINNEIKNEFKNELNKIKEINNEIKNEITIDIKDTKDIKDIKDIKKDETKNENTLPRKRIKPILIAPLEDNTTIKTQGIITSIKESFLAIFISKKNNFYETSEVVPKITKSIGEYRIEVKNLPTLSSFCVWKNENIFYEIESELISHVCFNKQYFVVVSRIVGNKNEFKIVTDIRNNEDDKDWGSNGKERGKSVNLYETINNTNTTDNNTIDNKIDKTTDKSTDKTINTNTSVKTNTTNNTTDNIHSVDSISSSIFIYSTVSGILIFPCIAVSEVVMCDCSDVYLVVLCVDSIFKVWNLKKKKNIIRDNLPFNGILIGLNLDKKYFLVAKYKIKNKFLHFFYDRNMKSWIQLESMYNSIYNTSLDIPMRGETDQTVLDLEYKFSVYKHVKDVDGMIGIARKAVRLFLCSRCFNEWMCEKYFYIFKCLCDFDRKKEAFIFLEEMRCNCKLELWVVDMLERLKRYIYYN</sequence>
<evidence type="ECO:0000256" key="3">
    <source>
        <dbReference type="SAM" id="Coils"/>
    </source>
</evidence>
<dbReference type="InterPro" id="IPR036322">
    <property type="entry name" value="WD40_repeat_dom_sf"/>
</dbReference>
<feature type="coiled-coil region" evidence="3">
    <location>
        <begin position="605"/>
        <end position="660"/>
    </location>
</feature>
<evidence type="ECO:0000256" key="2">
    <source>
        <dbReference type="RuleBase" id="RU364014"/>
    </source>
</evidence>
<keyword evidence="3" id="KW-0175">Coiled coil</keyword>
<dbReference type="GO" id="GO:0006351">
    <property type="term" value="P:DNA-templated transcription"/>
    <property type="evidence" value="ECO:0007669"/>
    <property type="project" value="InterPro"/>
</dbReference>
<feature type="region of interest" description="Disordered" evidence="4">
    <location>
        <begin position="117"/>
        <end position="150"/>
    </location>
</feature>
<keyword evidence="6" id="KW-1185">Reference proteome</keyword>
<dbReference type="Pfam" id="PF00400">
    <property type="entry name" value="WD40"/>
    <property type="match status" value="3"/>
</dbReference>
<keyword evidence="2" id="KW-0678">Repressor</keyword>
<keyword evidence="2" id="KW-0805">Transcription regulation</keyword>
<protein>
    <recommendedName>
        <fullName evidence="2">Protein HIR</fullName>
    </recommendedName>
</protein>
<dbReference type="PANTHER" id="PTHR13831:SF0">
    <property type="entry name" value="PROTEIN HIRA"/>
    <property type="match status" value="1"/>
</dbReference>